<evidence type="ECO:0000313" key="9">
    <source>
        <dbReference type="EMBL" id="KZN39688.1"/>
    </source>
</evidence>
<evidence type="ECO:0000256" key="1">
    <source>
        <dbReference type="ARBA" id="ARBA00000822"/>
    </source>
</evidence>
<evidence type="ECO:0000256" key="3">
    <source>
        <dbReference type="ARBA" id="ARBA00022801"/>
    </source>
</evidence>
<dbReference type="Proteomes" id="UP000076643">
    <property type="component" value="Unassembled WGS sequence"/>
</dbReference>
<dbReference type="GO" id="GO:0008843">
    <property type="term" value="F:endochitinase activity"/>
    <property type="evidence" value="ECO:0007669"/>
    <property type="project" value="UniProtKB-EC"/>
</dbReference>
<reference evidence="9 10" key="1">
    <citation type="submission" date="2013-07" db="EMBL/GenBank/DDBJ databases">
        <title>Comparative Genomic and Metabolomic Analysis of Twelve Strains of Pseudoalteromonas luteoviolacea.</title>
        <authorList>
            <person name="Vynne N.G."/>
            <person name="Mansson M."/>
            <person name="Gram L."/>
        </authorList>
    </citation>
    <scope>NUCLEOTIDE SEQUENCE [LARGE SCALE GENOMIC DNA]</scope>
    <source>
        <strain evidence="9 10">DSM 6061</strain>
    </source>
</reference>
<dbReference type="GO" id="GO:0005975">
    <property type="term" value="P:carbohydrate metabolic process"/>
    <property type="evidence" value="ECO:0007669"/>
    <property type="project" value="InterPro"/>
</dbReference>
<comment type="catalytic activity">
    <reaction evidence="1">
        <text>Random endo-hydrolysis of N-acetyl-beta-D-glucosaminide (1-&gt;4)-beta-linkages in chitin and chitodextrins.</text>
        <dbReference type="EC" id="3.2.1.14"/>
    </reaction>
</comment>
<dbReference type="EMBL" id="AUYB01000098">
    <property type="protein sequence ID" value="KZN39688.1"/>
    <property type="molecule type" value="Genomic_DNA"/>
</dbReference>
<dbReference type="GO" id="GO:0008061">
    <property type="term" value="F:chitin binding"/>
    <property type="evidence" value="ECO:0007669"/>
    <property type="project" value="InterPro"/>
</dbReference>
<dbReference type="GO" id="GO:0006032">
    <property type="term" value="P:chitin catabolic process"/>
    <property type="evidence" value="ECO:0007669"/>
    <property type="project" value="TreeGrafter"/>
</dbReference>
<accession>A0A161XXZ4</accession>
<evidence type="ECO:0000256" key="2">
    <source>
        <dbReference type="ARBA" id="ARBA00012729"/>
    </source>
</evidence>
<proteinExistence type="inferred from homology"/>
<dbReference type="STRING" id="43657.S4054249_09605"/>
<evidence type="ECO:0000256" key="7">
    <source>
        <dbReference type="SAM" id="SignalP"/>
    </source>
</evidence>
<feature type="domain" description="GH18" evidence="8">
    <location>
        <begin position="29"/>
        <end position="344"/>
    </location>
</feature>
<dbReference type="PANTHER" id="PTHR11177">
    <property type="entry name" value="CHITINASE"/>
    <property type="match status" value="1"/>
</dbReference>
<dbReference type="GeneID" id="57361842"/>
<dbReference type="PROSITE" id="PS51910">
    <property type="entry name" value="GH18_2"/>
    <property type="match status" value="1"/>
</dbReference>
<comment type="similarity">
    <text evidence="6">Belongs to the glycosyl hydrolase 18 family.</text>
</comment>
<comment type="caution">
    <text evidence="9">The sequence shown here is derived from an EMBL/GenBank/DDBJ whole genome shotgun (WGS) entry which is preliminary data.</text>
</comment>
<dbReference type="InterPro" id="IPR011583">
    <property type="entry name" value="Chitinase_II/V-like_cat"/>
</dbReference>
<keyword evidence="7" id="KW-0732">Signal</keyword>
<dbReference type="PANTHER" id="PTHR11177:SF317">
    <property type="entry name" value="CHITINASE 12-RELATED"/>
    <property type="match status" value="1"/>
</dbReference>
<keyword evidence="10" id="KW-1185">Reference proteome</keyword>
<dbReference type="Gene3D" id="3.40.5.30">
    <property type="entry name" value="(Trans)glycosidases - domain 2"/>
    <property type="match status" value="1"/>
</dbReference>
<name>A0A161XXZ4_9GAMM</name>
<evidence type="ECO:0000313" key="10">
    <source>
        <dbReference type="Proteomes" id="UP000076643"/>
    </source>
</evidence>
<dbReference type="AlphaFoldDB" id="A0A161XXZ4"/>
<organism evidence="9 10">
    <name type="scientific">Pseudoalteromonas luteoviolacea DSM 6061</name>
    <dbReference type="NCBI Taxonomy" id="1365250"/>
    <lineage>
        <taxon>Bacteria</taxon>
        <taxon>Pseudomonadati</taxon>
        <taxon>Pseudomonadota</taxon>
        <taxon>Gammaproteobacteria</taxon>
        <taxon>Alteromonadales</taxon>
        <taxon>Pseudoalteromonadaceae</taxon>
        <taxon>Pseudoalteromonas</taxon>
    </lineage>
</organism>
<evidence type="ECO:0000259" key="8">
    <source>
        <dbReference type="PROSITE" id="PS51910"/>
    </source>
</evidence>
<keyword evidence="4 5" id="KW-0326">Glycosidase</keyword>
<dbReference type="PROSITE" id="PS01095">
    <property type="entry name" value="GH18_1"/>
    <property type="match status" value="1"/>
</dbReference>
<dbReference type="SUPFAM" id="SSF51445">
    <property type="entry name" value="(Trans)glycosidases"/>
    <property type="match status" value="1"/>
</dbReference>
<evidence type="ECO:0000256" key="6">
    <source>
        <dbReference type="RuleBase" id="RU004453"/>
    </source>
</evidence>
<dbReference type="InterPro" id="IPR017853">
    <property type="entry name" value="GH"/>
</dbReference>
<protein>
    <recommendedName>
        <fullName evidence="2">chitinase</fullName>
        <ecNumber evidence="2">3.2.1.14</ecNumber>
    </recommendedName>
</protein>
<evidence type="ECO:0000256" key="5">
    <source>
        <dbReference type="RuleBase" id="RU000489"/>
    </source>
</evidence>
<dbReference type="RefSeq" id="WP_063357191.1">
    <property type="nucleotide sequence ID" value="NZ_AQHB01000022.1"/>
</dbReference>
<dbReference type="SMART" id="SM00636">
    <property type="entry name" value="Glyco_18"/>
    <property type="match status" value="1"/>
</dbReference>
<evidence type="ECO:0000256" key="4">
    <source>
        <dbReference type="ARBA" id="ARBA00023295"/>
    </source>
</evidence>
<dbReference type="InterPro" id="IPR001223">
    <property type="entry name" value="Glyco_hydro18_cat"/>
</dbReference>
<gene>
    <name evidence="9" type="ORF">N475_13070</name>
</gene>
<dbReference type="EC" id="3.2.1.14" evidence="2"/>
<feature type="signal peptide" evidence="7">
    <location>
        <begin position="1"/>
        <end position="24"/>
    </location>
</feature>
<dbReference type="InterPro" id="IPR050314">
    <property type="entry name" value="Glycosyl_Hydrlase_18"/>
</dbReference>
<keyword evidence="3 5" id="KW-0378">Hydrolase</keyword>
<dbReference type="PATRIC" id="fig|1365250.3.peg.1844"/>
<feature type="chain" id="PRO_5007829342" description="chitinase" evidence="7">
    <location>
        <begin position="25"/>
        <end position="407"/>
    </location>
</feature>
<dbReference type="InterPro" id="IPR001579">
    <property type="entry name" value="Glyco_hydro_18_chit_AS"/>
</dbReference>
<dbReference type="Pfam" id="PF00704">
    <property type="entry name" value="Glyco_hydro_18"/>
    <property type="match status" value="1"/>
</dbReference>
<sequence>MFKKSYLAAIAAMSFSAVSINALAADYCPRVEGFYSTWDYPAGGDLDVKDLATDQLTHIIVAFAYPRADGSLDTTEADRYIDDIVEHAHANNTGVMISVGGAGVDFLSMDAVARSNLVDNLVAYAKLHNLDGIDVDWEDWSTYNQPNPVESGYLLNLVKELREKLPQNLEVSVDVQAGGWSGINFHKDLDEYADIIRFMAYDYTGGWGGSPKNHHAAWEYIHGGLVHPAEWSQSMITKYEVSKTSLGIPFYNKSFPLSSGPVKTLTAREIVETMVKGEGVDYNQGTYELDNYVHFWETPELLKTKTDFVSENGYPGIFIWELHQDSRDEGFKLLDVIANELPKCQPCAEEWQPYPSVYSTGDVVSFEGKNWRVNGGPLHGVAPQTLGHAHRYTELGSCQNYVLSNNL</sequence>
<dbReference type="Gene3D" id="3.20.20.80">
    <property type="entry name" value="Glycosidases"/>
    <property type="match status" value="1"/>
</dbReference>
<dbReference type="GO" id="GO:0005576">
    <property type="term" value="C:extracellular region"/>
    <property type="evidence" value="ECO:0007669"/>
    <property type="project" value="TreeGrafter"/>
</dbReference>